<dbReference type="CDD" id="cd06261">
    <property type="entry name" value="TM_PBP2"/>
    <property type="match status" value="1"/>
</dbReference>
<dbReference type="SUPFAM" id="SSF161098">
    <property type="entry name" value="MetI-like"/>
    <property type="match status" value="1"/>
</dbReference>
<dbReference type="Gene3D" id="1.10.3720.10">
    <property type="entry name" value="MetI-like"/>
    <property type="match status" value="1"/>
</dbReference>
<keyword evidence="2 5" id="KW-0812">Transmembrane</keyword>
<evidence type="ECO:0000256" key="1">
    <source>
        <dbReference type="ARBA" id="ARBA00004141"/>
    </source>
</evidence>
<comment type="subcellular location">
    <subcellularLocation>
        <location evidence="5">Cell membrane</location>
        <topology evidence="5">Multi-pass membrane protein</topology>
    </subcellularLocation>
    <subcellularLocation>
        <location evidence="1">Membrane</location>
        <topology evidence="1">Multi-pass membrane protein</topology>
    </subcellularLocation>
</comment>
<dbReference type="AlphaFoldDB" id="A0A8J7YQT3"/>
<reference evidence="8" key="1">
    <citation type="submission" date="2021-05" db="EMBL/GenBank/DDBJ databases">
        <title>Genomic insights into ecological role and evolution of a novel Thermoplasmata order Candidatus Sysuiplasmatales.</title>
        <authorList>
            <person name="Yuan Y."/>
        </authorList>
    </citation>
    <scope>NUCLEOTIDE SEQUENCE</scope>
    <source>
        <strain evidence="8">TUT19-bin139</strain>
        <strain evidence="7">YP2-bin.285</strain>
    </source>
</reference>
<evidence type="ECO:0000313" key="9">
    <source>
        <dbReference type="Proteomes" id="UP000750197"/>
    </source>
</evidence>
<dbReference type="GO" id="GO:0055085">
    <property type="term" value="P:transmembrane transport"/>
    <property type="evidence" value="ECO:0007669"/>
    <property type="project" value="InterPro"/>
</dbReference>
<evidence type="ECO:0000256" key="3">
    <source>
        <dbReference type="ARBA" id="ARBA00022989"/>
    </source>
</evidence>
<dbReference type="EMBL" id="JAGVSJ010000028">
    <property type="protein sequence ID" value="MBX8632455.1"/>
    <property type="molecule type" value="Genomic_DNA"/>
</dbReference>
<name>A0A8J7YQT3_9ARCH</name>
<evidence type="ECO:0000256" key="4">
    <source>
        <dbReference type="ARBA" id="ARBA00023136"/>
    </source>
</evidence>
<proteinExistence type="inferred from homology"/>
<keyword evidence="3 5" id="KW-1133">Transmembrane helix</keyword>
<feature type="transmembrane region" description="Helical" evidence="5">
    <location>
        <begin position="216"/>
        <end position="240"/>
    </location>
</feature>
<evidence type="ECO:0000256" key="5">
    <source>
        <dbReference type="RuleBase" id="RU363032"/>
    </source>
</evidence>
<feature type="transmembrane region" description="Helical" evidence="5">
    <location>
        <begin position="21"/>
        <end position="41"/>
    </location>
</feature>
<accession>A0A8J7YQT3</accession>
<dbReference type="InterPro" id="IPR000515">
    <property type="entry name" value="MetI-like"/>
</dbReference>
<feature type="transmembrane region" description="Helical" evidence="5">
    <location>
        <begin position="105"/>
        <end position="126"/>
    </location>
</feature>
<feature type="transmembrane region" description="Helical" evidence="5">
    <location>
        <begin position="71"/>
        <end position="93"/>
    </location>
</feature>
<evidence type="ECO:0000313" key="7">
    <source>
        <dbReference type="EMBL" id="MBX8632455.1"/>
    </source>
</evidence>
<comment type="similarity">
    <text evidence="5">Belongs to the binding-protein-dependent transport system permease family.</text>
</comment>
<evidence type="ECO:0000313" key="8">
    <source>
        <dbReference type="EMBL" id="MBX8645118.1"/>
    </source>
</evidence>
<dbReference type="PANTHER" id="PTHR43759">
    <property type="entry name" value="TREHALOSE TRANSPORT SYSTEM PERMEASE PROTEIN SUGA"/>
    <property type="match status" value="1"/>
</dbReference>
<dbReference type="EMBL" id="JAHEAC010000178">
    <property type="protein sequence ID" value="MBX8645118.1"/>
    <property type="molecule type" value="Genomic_DNA"/>
</dbReference>
<dbReference type="Pfam" id="PF00528">
    <property type="entry name" value="BPD_transp_1"/>
    <property type="match status" value="1"/>
</dbReference>
<feature type="domain" description="ABC transmembrane type-1" evidence="6">
    <location>
        <begin position="72"/>
        <end position="282"/>
    </location>
</feature>
<dbReference type="InterPro" id="IPR052730">
    <property type="entry name" value="Sugar_ABC_transporter"/>
</dbReference>
<dbReference type="PANTHER" id="PTHR43759:SF1">
    <property type="entry name" value="GLUCOSE IMPORT SYSTEM PERMEASE PROTEIN GLCT"/>
    <property type="match status" value="1"/>
</dbReference>
<gene>
    <name evidence="7" type="ORF">J9259_08095</name>
    <name evidence="8" type="ORF">KIY12_10455</name>
</gene>
<dbReference type="InterPro" id="IPR035906">
    <property type="entry name" value="MetI-like_sf"/>
</dbReference>
<sequence>MSTRAGAGGRELIRWKEDYTAYLMILPAVSYIVLFSFYPSLEAIYGSFQTPTRHFVLVNYNELVGLGVDRAIYNTIVVTVCALALQFTIALAIATILTREFRGRWFFQVSYIIPFGVATIVSVYVFGNIFEITGGYANAILRGLGLHTLEWTEHTNYWLNVLTLVIADSWKNTPIVAIILVSGMSTISPDIYAAAKVDGAGPFSRFIHITIPNLSGYIAIALIIRGISEFNIFAMALLLFPHEILTTLVYGLFTTTFNDYLSYAAATVLLAFILVFATIVVVYRNRSVAG</sequence>
<dbReference type="Proteomes" id="UP000716004">
    <property type="component" value="Unassembled WGS sequence"/>
</dbReference>
<evidence type="ECO:0000256" key="2">
    <source>
        <dbReference type="ARBA" id="ARBA00022692"/>
    </source>
</evidence>
<dbReference type="GO" id="GO:0005886">
    <property type="term" value="C:plasma membrane"/>
    <property type="evidence" value="ECO:0007669"/>
    <property type="project" value="UniProtKB-SubCell"/>
</dbReference>
<comment type="caution">
    <text evidence="8">The sequence shown here is derived from an EMBL/GenBank/DDBJ whole genome shotgun (WGS) entry which is preliminary data.</text>
</comment>
<keyword evidence="5" id="KW-0813">Transport</keyword>
<organism evidence="8 9">
    <name type="scientific">Candidatus Sysuiplasma superficiale</name>
    <dbReference type="NCBI Taxonomy" id="2823368"/>
    <lineage>
        <taxon>Archaea</taxon>
        <taxon>Methanobacteriati</taxon>
        <taxon>Thermoplasmatota</taxon>
        <taxon>Thermoplasmata</taxon>
        <taxon>Candidatus Sysuiplasmatales</taxon>
        <taxon>Candidatus Sysuiplasmataceae</taxon>
        <taxon>Candidatus Sysuiplasma</taxon>
    </lineage>
</organism>
<protein>
    <submittedName>
        <fullName evidence="8">Sugar ABC transporter permease</fullName>
    </submittedName>
</protein>
<dbReference type="Proteomes" id="UP000750197">
    <property type="component" value="Unassembled WGS sequence"/>
</dbReference>
<dbReference type="PROSITE" id="PS50928">
    <property type="entry name" value="ABC_TM1"/>
    <property type="match status" value="1"/>
</dbReference>
<feature type="transmembrane region" description="Helical" evidence="5">
    <location>
        <begin position="260"/>
        <end position="283"/>
    </location>
</feature>
<keyword evidence="4 5" id="KW-0472">Membrane</keyword>
<evidence type="ECO:0000259" key="6">
    <source>
        <dbReference type="PROSITE" id="PS50928"/>
    </source>
</evidence>